<dbReference type="Gene3D" id="1.10.630.10">
    <property type="entry name" value="Cytochrome P450"/>
    <property type="match status" value="2"/>
</dbReference>
<dbReference type="InterPro" id="IPR052306">
    <property type="entry name" value="CYP450_71D"/>
</dbReference>
<evidence type="ECO:0000256" key="7">
    <source>
        <dbReference type="RuleBase" id="RU000461"/>
    </source>
</evidence>
<keyword evidence="6 7" id="KW-0503">Monooxygenase</keyword>
<sequence>MKKVQDEIRNRVGKKGRVTEGDVDKLEYLKMVIKETFRLHPATMIQVNAWAIARDPQCWKDPEHFFPERFADSSIDFKGQNFEFLPFGAGRKICPGIHMGTITVETVLANLLYCFDWKLPNGMQKEDIDMEEQAGVSLTVSKKTPLSLVPAKYFSDCSKVTRALKGILIYVCINEVCCVHLNKVDMQYACVGRCGLLRMLWAISTQEVWLKCYLNIEIKNMLHHYYI</sequence>
<protein>
    <recommendedName>
        <fullName evidence="10">Cytochrome P450</fullName>
    </recommendedName>
</protein>
<dbReference type="PROSITE" id="PS00086">
    <property type="entry name" value="CYTOCHROME_P450"/>
    <property type="match status" value="1"/>
</dbReference>
<organism evidence="8 9">
    <name type="scientific">Hevea brasiliensis</name>
    <name type="common">Para rubber tree</name>
    <name type="synonym">Siphonia brasiliensis</name>
    <dbReference type="NCBI Taxonomy" id="3981"/>
    <lineage>
        <taxon>Eukaryota</taxon>
        <taxon>Viridiplantae</taxon>
        <taxon>Streptophyta</taxon>
        <taxon>Embryophyta</taxon>
        <taxon>Tracheophyta</taxon>
        <taxon>Spermatophyta</taxon>
        <taxon>Magnoliopsida</taxon>
        <taxon>eudicotyledons</taxon>
        <taxon>Gunneridae</taxon>
        <taxon>Pentapetalae</taxon>
        <taxon>rosids</taxon>
        <taxon>fabids</taxon>
        <taxon>Malpighiales</taxon>
        <taxon>Euphorbiaceae</taxon>
        <taxon>Crotonoideae</taxon>
        <taxon>Micrandreae</taxon>
        <taxon>Hevea</taxon>
    </lineage>
</organism>
<dbReference type="PRINTS" id="PR00463">
    <property type="entry name" value="EP450I"/>
</dbReference>
<comment type="caution">
    <text evidence="8">The sequence shown here is derived from an EMBL/GenBank/DDBJ whole genome shotgun (WGS) entry which is preliminary data.</text>
</comment>
<dbReference type="Proteomes" id="UP001174677">
    <property type="component" value="Chromosome 7"/>
</dbReference>
<dbReference type="InterPro" id="IPR017972">
    <property type="entry name" value="Cyt_P450_CS"/>
</dbReference>
<evidence type="ECO:0000313" key="9">
    <source>
        <dbReference type="Proteomes" id="UP001174677"/>
    </source>
</evidence>
<name>A0ABQ9M7N7_HEVBR</name>
<evidence type="ECO:0000256" key="1">
    <source>
        <dbReference type="ARBA" id="ARBA00010617"/>
    </source>
</evidence>
<evidence type="ECO:0000313" key="8">
    <source>
        <dbReference type="EMBL" id="KAJ9176296.1"/>
    </source>
</evidence>
<gene>
    <name evidence="8" type="ORF">P3X46_011626</name>
</gene>
<evidence type="ECO:0000256" key="6">
    <source>
        <dbReference type="ARBA" id="ARBA00023033"/>
    </source>
</evidence>
<proteinExistence type="inferred from homology"/>
<reference evidence="8" key="1">
    <citation type="journal article" date="2023" name="Plant Biotechnol. J.">
        <title>Chromosome-level wild Hevea brasiliensis genome provides new tools for genomic-assisted breeding and valuable loci to elevate rubber yield.</title>
        <authorList>
            <person name="Cheng H."/>
            <person name="Song X."/>
            <person name="Hu Y."/>
            <person name="Wu T."/>
            <person name="Yang Q."/>
            <person name="An Z."/>
            <person name="Feng S."/>
            <person name="Deng Z."/>
            <person name="Wu W."/>
            <person name="Zeng X."/>
            <person name="Tu M."/>
            <person name="Wang X."/>
            <person name="Huang H."/>
        </authorList>
    </citation>
    <scope>NUCLEOTIDE SEQUENCE</scope>
    <source>
        <strain evidence="8">MT/VB/25A 57/8</strain>
    </source>
</reference>
<accession>A0ABQ9M7N7</accession>
<keyword evidence="3 7" id="KW-0479">Metal-binding</keyword>
<dbReference type="InterPro" id="IPR002401">
    <property type="entry name" value="Cyt_P450_E_grp-I"/>
</dbReference>
<dbReference type="Pfam" id="PF00067">
    <property type="entry name" value="p450"/>
    <property type="match status" value="1"/>
</dbReference>
<evidence type="ECO:0000256" key="4">
    <source>
        <dbReference type="ARBA" id="ARBA00023002"/>
    </source>
</evidence>
<dbReference type="InterPro" id="IPR001128">
    <property type="entry name" value="Cyt_P450"/>
</dbReference>
<comment type="similarity">
    <text evidence="1 7">Belongs to the cytochrome P450 family.</text>
</comment>
<evidence type="ECO:0000256" key="2">
    <source>
        <dbReference type="ARBA" id="ARBA00022617"/>
    </source>
</evidence>
<evidence type="ECO:0000256" key="5">
    <source>
        <dbReference type="ARBA" id="ARBA00023004"/>
    </source>
</evidence>
<dbReference type="PANTHER" id="PTHR47953:SF5">
    <property type="entry name" value="CYTOCHROME P450 71AV8-LIKE"/>
    <property type="match status" value="1"/>
</dbReference>
<evidence type="ECO:0000256" key="3">
    <source>
        <dbReference type="ARBA" id="ARBA00022723"/>
    </source>
</evidence>
<keyword evidence="5 7" id="KW-0408">Iron</keyword>
<keyword evidence="2 7" id="KW-0349">Heme</keyword>
<dbReference type="SUPFAM" id="SSF48264">
    <property type="entry name" value="Cytochrome P450"/>
    <property type="match status" value="1"/>
</dbReference>
<dbReference type="EMBL" id="JARPOI010000007">
    <property type="protein sequence ID" value="KAJ9176296.1"/>
    <property type="molecule type" value="Genomic_DNA"/>
</dbReference>
<keyword evidence="9" id="KW-1185">Reference proteome</keyword>
<keyword evidence="4 7" id="KW-0560">Oxidoreductase</keyword>
<evidence type="ECO:0008006" key="10">
    <source>
        <dbReference type="Google" id="ProtNLM"/>
    </source>
</evidence>
<dbReference type="InterPro" id="IPR036396">
    <property type="entry name" value="Cyt_P450_sf"/>
</dbReference>
<dbReference type="PANTHER" id="PTHR47953">
    <property type="entry name" value="OS08G0105600 PROTEIN"/>
    <property type="match status" value="1"/>
</dbReference>